<protein>
    <recommendedName>
        <fullName evidence="1">Tyrosine specific protein phosphatases domain-containing protein</fullName>
    </recommendedName>
</protein>
<dbReference type="InterPro" id="IPR026893">
    <property type="entry name" value="Tyr/Ser_Pase_IphP-type"/>
</dbReference>
<reference evidence="2 3" key="1">
    <citation type="submission" date="2019-12" db="EMBL/GenBank/DDBJ databases">
        <title>Neisseriaceae gen. nov. sp. Genome sequencing and assembly.</title>
        <authorList>
            <person name="Liu Z."/>
            <person name="Li A."/>
        </authorList>
    </citation>
    <scope>NUCLEOTIDE SEQUENCE [LARGE SCALE GENOMIC DNA]</scope>
    <source>
        <strain evidence="2 3">B2N2-7</strain>
    </source>
</reference>
<feature type="domain" description="Tyrosine specific protein phosphatases" evidence="1">
    <location>
        <begin position="130"/>
        <end position="166"/>
    </location>
</feature>
<proteinExistence type="predicted"/>
<dbReference type="EMBL" id="WSSB01000009">
    <property type="protein sequence ID" value="MXR37478.1"/>
    <property type="molecule type" value="Genomic_DNA"/>
</dbReference>
<keyword evidence="3" id="KW-1185">Reference proteome</keyword>
<dbReference type="SUPFAM" id="SSF52799">
    <property type="entry name" value="(Phosphotyrosine protein) phosphatases II"/>
    <property type="match status" value="1"/>
</dbReference>
<evidence type="ECO:0000313" key="3">
    <source>
        <dbReference type="Proteomes" id="UP000467214"/>
    </source>
</evidence>
<dbReference type="AlphaFoldDB" id="A0A845BQP0"/>
<comment type="caution">
    <text evidence="2">The sequence shown here is derived from an EMBL/GenBank/DDBJ whole genome shotgun (WGS) entry which is preliminary data.</text>
</comment>
<dbReference type="InterPro" id="IPR029021">
    <property type="entry name" value="Prot-tyrosine_phosphatase-like"/>
</dbReference>
<sequence length="265" mass="28364">MWRTRADAARPARSVGVDMMLPSDACQGLPLRRGMLFRAGVLSTHDAALIAPARALGIRHVIDFRSVHERDNELCLWGALLGVRSQRAPVASDVRASDAASDALIAAFIRQPDAGAARTLMRVLYHSFGYAFLPHLRTLLAPLALGEPLLVHCTAGKDRTGFACALIASAAGVPYPQVIDNYLTHGQQAACGPQAARLRQMLANYLWSTPDDATLAALSGVDASYLDTAFDVLLTRHGSIEAYLAAGGIDAAMLAKVRTTLVHER</sequence>
<dbReference type="PROSITE" id="PS00383">
    <property type="entry name" value="TYR_PHOSPHATASE_1"/>
    <property type="match status" value="1"/>
</dbReference>
<accession>A0A845BQP0</accession>
<name>A0A845BQP0_9NEIS</name>
<dbReference type="GO" id="GO:0004721">
    <property type="term" value="F:phosphoprotein phosphatase activity"/>
    <property type="evidence" value="ECO:0007669"/>
    <property type="project" value="InterPro"/>
</dbReference>
<dbReference type="InterPro" id="IPR016130">
    <property type="entry name" value="Tyr_Pase_AS"/>
</dbReference>
<gene>
    <name evidence="2" type="ORF">GQF02_10875</name>
</gene>
<dbReference type="PROSITE" id="PS50056">
    <property type="entry name" value="TYR_PHOSPHATASE_2"/>
    <property type="match status" value="1"/>
</dbReference>
<evidence type="ECO:0000259" key="1">
    <source>
        <dbReference type="PROSITE" id="PS50056"/>
    </source>
</evidence>
<dbReference type="InterPro" id="IPR000387">
    <property type="entry name" value="Tyr_Pase_dom"/>
</dbReference>
<evidence type="ECO:0000313" key="2">
    <source>
        <dbReference type="EMBL" id="MXR37478.1"/>
    </source>
</evidence>
<organism evidence="2 3">
    <name type="scientific">Craterilacuibacter sinensis</name>
    <dbReference type="NCBI Taxonomy" id="2686017"/>
    <lineage>
        <taxon>Bacteria</taxon>
        <taxon>Pseudomonadati</taxon>
        <taxon>Pseudomonadota</taxon>
        <taxon>Betaproteobacteria</taxon>
        <taxon>Neisseriales</taxon>
        <taxon>Neisseriaceae</taxon>
        <taxon>Craterilacuibacter</taxon>
    </lineage>
</organism>
<dbReference type="Proteomes" id="UP000467214">
    <property type="component" value="Unassembled WGS sequence"/>
</dbReference>
<dbReference type="Pfam" id="PF13350">
    <property type="entry name" value="Y_phosphatase3"/>
    <property type="match status" value="1"/>
</dbReference>
<dbReference type="Gene3D" id="3.90.190.10">
    <property type="entry name" value="Protein tyrosine phosphatase superfamily"/>
    <property type="match status" value="1"/>
</dbReference>